<dbReference type="Proteomes" id="UP000261340">
    <property type="component" value="Unplaced"/>
</dbReference>
<organism evidence="2 3">
    <name type="scientific">Amphilophus citrinellus</name>
    <name type="common">Midas cichlid</name>
    <name type="synonym">Cichlasoma citrinellum</name>
    <dbReference type="NCBI Taxonomy" id="61819"/>
    <lineage>
        <taxon>Eukaryota</taxon>
        <taxon>Metazoa</taxon>
        <taxon>Chordata</taxon>
        <taxon>Craniata</taxon>
        <taxon>Vertebrata</taxon>
        <taxon>Euteleostomi</taxon>
        <taxon>Actinopterygii</taxon>
        <taxon>Neopterygii</taxon>
        <taxon>Teleostei</taxon>
        <taxon>Neoteleostei</taxon>
        <taxon>Acanthomorphata</taxon>
        <taxon>Ovalentaria</taxon>
        <taxon>Cichlomorphae</taxon>
        <taxon>Cichliformes</taxon>
        <taxon>Cichlidae</taxon>
        <taxon>New World cichlids</taxon>
        <taxon>Cichlasomatinae</taxon>
        <taxon>Heroini</taxon>
        <taxon>Amphilophus</taxon>
    </lineage>
</organism>
<reference evidence="2" key="2">
    <citation type="submission" date="2025-09" db="UniProtKB">
        <authorList>
            <consortium name="Ensembl"/>
        </authorList>
    </citation>
    <scope>IDENTIFICATION</scope>
</reference>
<dbReference type="OMA" id="WMEWIEY"/>
<proteinExistence type="predicted"/>
<keyword evidence="1" id="KW-0472">Membrane</keyword>
<sequence length="671" mass="73752">VFCVVRWIIGARSKTVDACLKRYWGLEINYVEGTPQSFHFDLCDVIDCGGSSVTWRGYDLYLCAAPGVQASCSRGSRPCGPLGCPNSLCSDWGQVIAWTGPSWTPNYSYGSQEKANQIKFQKILQGASGQQKVNPVMLSIDRMNGVFFPPFNPDPKVLYLILGADQTGADAQGIIKINFIGKAQTQTSQANPSMDRNRTEIELRLDSRVKVTDYSKLTAQEAIELATGYGQGNMWLDWLVSTAREQRMEDCVACASARPHLYTEPAPLYPNDTWGYNCMLGLTREGTPLNCSTLAAIFPPIDNRTKPAPFEPVKGNQTYTCFKFNSRTRAGNPTSPRTLLGTIDPNWCSITLGGDEIGTWARSGLYYYCGGRRLTVRIPENSDGVCSMVRLATPLLLLGERVTPLKVGLRSAAQALIRRRRRHVLNKRDLVTEFMGNGNPTYLDAIGVPRGVPNEFKLVDQVAAGFENIPIISALFPITPNKNVDRINYIHYNVLRLANLTRDAVEGLAEQLGPTSLMAVQNRMALDMVLAERGGVCAMFGDMCCTFIPNNTAPDGSVTRALEGLRTLSKTMHDHSGLENPVDEWFNKVFGQWKGLIISLLMSLATFAGILVTCGCCCVPCIRFLCIRCITRTIEGGVKGPPPAYQMPLLGVDSEELEWEPAGAATTDCEL</sequence>
<protein>
    <submittedName>
        <fullName evidence="2">Uncharacterized protein</fullName>
    </submittedName>
</protein>
<dbReference type="PANTHER" id="PTHR10424:SF80">
    <property type="entry name" value="ENVELOPE GLYCOPROTEIN"/>
    <property type="match status" value="1"/>
</dbReference>
<dbReference type="Gene3D" id="1.10.287.210">
    <property type="match status" value="1"/>
</dbReference>
<keyword evidence="1" id="KW-1133">Transmembrane helix</keyword>
<dbReference type="CDD" id="cd09951">
    <property type="entry name" value="HERV-Rb-like_HR1-HR2"/>
    <property type="match status" value="1"/>
</dbReference>
<dbReference type="PANTHER" id="PTHR10424">
    <property type="entry name" value="VIRAL ENVELOPE PROTEIN"/>
    <property type="match status" value="1"/>
</dbReference>
<feature type="transmembrane region" description="Helical" evidence="1">
    <location>
        <begin position="596"/>
        <end position="622"/>
    </location>
</feature>
<dbReference type="SUPFAM" id="SSF58069">
    <property type="entry name" value="Virus ectodomain"/>
    <property type="match status" value="1"/>
</dbReference>
<evidence type="ECO:0000313" key="3">
    <source>
        <dbReference type="Proteomes" id="UP000261340"/>
    </source>
</evidence>
<name>A0A3Q0QUV3_AMPCI</name>
<dbReference type="STRING" id="61819.ENSACIP00000002032"/>
<evidence type="ECO:0000313" key="2">
    <source>
        <dbReference type="Ensembl" id="ENSACIP00000002032.1"/>
    </source>
</evidence>
<dbReference type="AlphaFoldDB" id="A0A3Q0QUV3"/>
<dbReference type="GeneTree" id="ENSGT00530000064449"/>
<keyword evidence="1" id="KW-0812">Transmembrane</keyword>
<dbReference type="InterPro" id="IPR018154">
    <property type="entry name" value="TLV/ENV_coat_polyprotein"/>
</dbReference>
<accession>A0A3Q0QUV3</accession>
<reference evidence="2" key="1">
    <citation type="submission" date="2025-08" db="UniProtKB">
        <authorList>
            <consortium name="Ensembl"/>
        </authorList>
    </citation>
    <scope>IDENTIFICATION</scope>
</reference>
<evidence type="ECO:0000256" key="1">
    <source>
        <dbReference type="SAM" id="Phobius"/>
    </source>
</evidence>
<keyword evidence="3" id="KW-1185">Reference proteome</keyword>
<dbReference type="Ensembl" id="ENSACIT00000002109.1">
    <property type="protein sequence ID" value="ENSACIP00000002032.1"/>
    <property type="gene ID" value="ENSACIG00000001659.1"/>
</dbReference>